<feature type="signal peptide" evidence="1">
    <location>
        <begin position="1"/>
        <end position="22"/>
    </location>
</feature>
<dbReference type="Pfam" id="PF16323">
    <property type="entry name" value="DUF4959"/>
    <property type="match status" value="1"/>
</dbReference>
<protein>
    <submittedName>
        <fullName evidence="5">DUF4959 domain-containing protein</fullName>
    </submittedName>
</protein>
<proteinExistence type="predicted"/>
<dbReference type="Pfam" id="PF16391">
    <property type="entry name" value="DUF5000"/>
    <property type="match status" value="1"/>
</dbReference>
<dbReference type="InterPro" id="IPR032164">
    <property type="entry name" value="DUF5000"/>
</dbReference>
<dbReference type="SUPFAM" id="SSF49785">
    <property type="entry name" value="Galactose-binding domain-like"/>
    <property type="match status" value="1"/>
</dbReference>
<evidence type="ECO:0000313" key="6">
    <source>
        <dbReference type="Proteomes" id="UP000760545"/>
    </source>
</evidence>
<evidence type="ECO:0000259" key="3">
    <source>
        <dbReference type="Pfam" id="PF16391"/>
    </source>
</evidence>
<dbReference type="Gene3D" id="2.60.120.260">
    <property type="entry name" value="Galactose-binding domain-like"/>
    <property type="match status" value="1"/>
</dbReference>
<keyword evidence="6" id="KW-1185">Reference proteome</keyword>
<dbReference type="Proteomes" id="UP000760545">
    <property type="component" value="Unassembled WGS sequence"/>
</dbReference>
<name>A0ABX1DF58_9FLAO</name>
<organism evidence="5 6">
    <name type="scientific">Tamlana crocina</name>
    <dbReference type="NCBI Taxonomy" id="393006"/>
    <lineage>
        <taxon>Bacteria</taxon>
        <taxon>Pseudomonadati</taxon>
        <taxon>Bacteroidota</taxon>
        <taxon>Flavobacteriia</taxon>
        <taxon>Flavobacteriales</taxon>
        <taxon>Flavobacteriaceae</taxon>
        <taxon>Tamlana</taxon>
    </lineage>
</organism>
<dbReference type="RefSeq" id="WP_167918898.1">
    <property type="nucleotide sequence ID" value="NZ_JAAVJS010000019.1"/>
</dbReference>
<dbReference type="InterPro" id="IPR032527">
    <property type="entry name" value="DUF4959"/>
</dbReference>
<feature type="domain" description="DUF5000" evidence="3">
    <location>
        <begin position="253"/>
        <end position="398"/>
    </location>
</feature>
<feature type="chain" id="PRO_5045853934" evidence="1">
    <location>
        <begin position="23"/>
        <end position="401"/>
    </location>
</feature>
<accession>A0ABX1DF58</accession>
<feature type="domain" description="DUF5126" evidence="4">
    <location>
        <begin position="127"/>
        <end position="228"/>
    </location>
</feature>
<dbReference type="InterPro" id="IPR033431">
    <property type="entry name" value="DUF5126"/>
</dbReference>
<dbReference type="EMBL" id="JAAVJS010000019">
    <property type="protein sequence ID" value="NJX16369.1"/>
    <property type="molecule type" value="Genomic_DNA"/>
</dbReference>
<dbReference type="Pfam" id="PF17166">
    <property type="entry name" value="DUF5126"/>
    <property type="match status" value="1"/>
</dbReference>
<dbReference type="InterPro" id="IPR008979">
    <property type="entry name" value="Galactose-bd-like_sf"/>
</dbReference>
<reference evidence="5 6" key="1">
    <citation type="submission" date="2020-03" db="EMBL/GenBank/DDBJ databases">
        <title>Tamlana sp. nov, isolated from XXX.</title>
        <authorList>
            <person name="Cao W.R."/>
        </authorList>
    </citation>
    <scope>NUCLEOTIDE SEQUENCE [LARGE SCALE GENOMIC DNA]</scope>
    <source>
        <strain evidence="5 6">HST1-43</strain>
    </source>
</reference>
<sequence length="401" mass="45639">MKNIILKYCLAIVCLAMQMSCSDDQNEHSPLSNDNSVPGQVTNITVTNLSGKSEINYALPDDDNLLYVKAIYKLDNGTDMEVKSSYYKKSLLIDGFAEAGPRDITLYSVSRNEVESDPVVVTINPKESPLFDIFRSLEVGPDFGGLFVEADNPDRTDIAILVMEKDDNGDWVTNGNSIYTSTNEIFRTIRGLDTLDYEFAFTIRDRFLNTSDTLFQTIKPIYETEIPRTQYSGYPLPGDAPTDDFGFGLDRLFDNNFRGWPRIYITDAAPPPPHAFTIDLGQEVKISRVKIWDYPQQTSSGFFYYWQFNMRKFEIWGSNSPNTNGSWDSWELLGTYEVIKPSGLPLTQQNNEDIEFAQDGFNWPIPITAPKYRYLRINNLENWAGSGRLAIAEMRVYGDTR</sequence>
<comment type="caution">
    <text evidence="5">The sequence shown here is derived from an EMBL/GenBank/DDBJ whole genome shotgun (WGS) entry which is preliminary data.</text>
</comment>
<evidence type="ECO:0000259" key="4">
    <source>
        <dbReference type="Pfam" id="PF17166"/>
    </source>
</evidence>
<gene>
    <name evidence="5" type="ORF">HC176_12810</name>
</gene>
<evidence type="ECO:0000313" key="5">
    <source>
        <dbReference type="EMBL" id="NJX16369.1"/>
    </source>
</evidence>
<feature type="domain" description="DUF4959" evidence="2">
    <location>
        <begin position="20"/>
        <end position="125"/>
    </location>
</feature>
<evidence type="ECO:0000259" key="2">
    <source>
        <dbReference type="Pfam" id="PF16323"/>
    </source>
</evidence>
<keyword evidence="1" id="KW-0732">Signal</keyword>
<evidence type="ECO:0000256" key="1">
    <source>
        <dbReference type="SAM" id="SignalP"/>
    </source>
</evidence>